<name>A0A9P5L353_PENCR</name>
<dbReference type="Proteomes" id="UP000701341">
    <property type="component" value="Unassembled WGS sequence"/>
</dbReference>
<reference evidence="8" key="1">
    <citation type="submission" date="2020-02" db="EMBL/GenBank/DDBJ databases">
        <authorList>
            <person name="Lichtner F.J."/>
        </authorList>
    </citation>
    <scope>NUCLEOTIDE SEQUENCE</scope>
    <source>
        <strain evidence="8">G10</strain>
    </source>
</reference>
<comment type="similarity">
    <text evidence="2">Belongs to the major facilitator superfamily. Sugar transporter (TC 2.A.1.1) family.</text>
</comment>
<dbReference type="InterPro" id="IPR020846">
    <property type="entry name" value="MFS_dom"/>
</dbReference>
<organism evidence="8 9">
    <name type="scientific">Penicillium crustosum</name>
    <name type="common">Blue mold fungus</name>
    <dbReference type="NCBI Taxonomy" id="36656"/>
    <lineage>
        <taxon>Eukaryota</taxon>
        <taxon>Fungi</taxon>
        <taxon>Dikarya</taxon>
        <taxon>Ascomycota</taxon>
        <taxon>Pezizomycotina</taxon>
        <taxon>Eurotiomycetes</taxon>
        <taxon>Eurotiomycetidae</taxon>
        <taxon>Eurotiales</taxon>
        <taxon>Aspergillaceae</taxon>
        <taxon>Penicillium</taxon>
    </lineage>
</organism>
<dbReference type="InterPro" id="IPR036259">
    <property type="entry name" value="MFS_trans_sf"/>
</dbReference>
<dbReference type="GO" id="GO:0016020">
    <property type="term" value="C:membrane"/>
    <property type="evidence" value="ECO:0007669"/>
    <property type="project" value="UniProtKB-SubCell"/>
</dbReference>
<evidence type="ECO:0000256" key="2">
    <source>
        <dbReference type="ARBA" id="ARBA00010992"/>
    </source>
</evidence>
<dbReference type="GO" id="GO:0005351">
    <property type="term" value="F:carbohydrate:proton symporter activity"/>
    <property type="evidence" value="ECO:0007669"/>
    <property type="project" value="TreeGrafter"/>
</dbReference>
<keyword evidence="9" id="KW-1185">Reference proteome</keyword>
<proteinExistence type="inferred from homology"/>
<feature type="transmembrane region" description="Helical" evidence="6">
    <location>
        <begin position="239"/>
        <end position="258"/>
    </location>
</feature>
<dbReference type="PANTHER" id="PTHR48022:SF2">
    <property type="entry name" value="PLASTIDIC GLUCOSE TRANSPORTER 4"/>
    <property type="match status" value="1"/>
</dbReference>
<keyword evidence="3 6" id="KW-0812">Transmembrane</keyword>
<keyword evidence="5 6" id="KW-0472">Membrane</keyword>
<dbReference type="Gene3D" id="1.20.1250.20">
    <property type="entry name" value="MFS general substrate transporter like domains"/>
    <property type="match status" value="1"/>
</dbReference>
<comment type="subcellular location">
    <subcellularLocation>
        <location evidence="1">Membrane</location>
        <topology evidence="1">Multi-pass membrane protein</topology>
    </subcellularLocation>
</comment>
<dbReference type="AlphaFoldDB" id="A0A9P5L353"/>
<feature type="transmembrane region" description="Helical" evidence="6">
    <location>
        <begin position="78"/>
        <end position="98"/>
    </location>
</feature>
<feature type="transmembrane region" description="Helical" evidence="6">
    <location>
        <begin position="175"/>
        <end position="196"/>
    </location>
</feature>
<dbReference type="PANTHER" id="PTHR48022">
    <property type="entry name" value="PLASTIDIC GLUCOSE TRANSPORTER 4"/>
    <property type="match status" value="1"/>
</dbReference>
<evidence type="ECO:0000313" key="9">
    <source>
        <dbReference type="Proteomes" id="UP000701341"/>
    </source>
</evidence>
<gene>
    <name evidence="8" type="ORF">PCG10_006250</name>
</gene>
<evidence type="ECO:0000256" key="5">
    <source>
        <dbReference type="ARBA" id="ARBA00023136"/>
    </source>
</evidence>
<evidence type="ECO:0000256" key="4">
    <source>
        <dbReference type="ARBA" id="ARBA00022989"/>
    </source>
</evidence>
<sequence length="304" mass="34320">MLLLPDTPRWYYATNRIEEGDNVLARLHGLPLDNDRVQAQKEEIQASIRLEESEKSKFNMSLLLWDTTDLRIGRRIRIAFLILSIKQMMGINMMVYYSPTIFAQVGLSPFLSQLLAAVMMTIYACGTYLLPSTIERLGRRSILLWSAIACTILMLIFVVMIGLENRTLATQWTAVAAVISFMFVFGYSWIGITWLYTAEIAPLKYRHVGAAAGAFGEWTFSFITVFGGGTAITNVGWKIYIWQLLSCATAVVFIYFMCPETNGKTLEEIDLLFAVDSVRDTILAGQIIHNHKGEATSERIEWVA</sequence>
<feature type="transmembrane region" description="Helical" evidence="6">
    <location>
        <begin position="208"/>
        <end position="233"/>
    </location>
</feature>
<accession>A0A9P5L353</accession>
<feature type="transmembrane region" description="Helical" evidence="6">
    <location>
        <begin position="110"/>
        <end position="130"/>
    </location>
</feature>
<comment type="caution">
    <text evidence="8">The sequence shown here is derived from an EMBL/GenBank/DDBJ whole genome shotgun (WGS) entry which is preliminary data.</text>
</comment>
<dbReference type="InterPro" id="IPR005828">
    <property type="entry name" value="MFS_sugar_transport-like"/>
</dbReference>
<keyword evidence="4 6" id="KW-1133">Transmembrane helix</keyword>
<evidence type="ECO:0000256" key="1">
    <source>
        <dbReference type="ARBA" id="ARBA00004141"/>
    </source>
</evidence>
<feature type="domain" description="Major facilitator superfamily (MFS) profile" evidence="7">
    <location>
        <begin position="1"/>
        <end position="262"/>
    </location>
</feature>
<evidence type="ECO:0000313" key="8">
    <source>
        <dbReference type="EMBL" id="KAF7523946.1"/>
    </source>
</evidence>
<evidence type="ECO:0000256" key="3">
    <source>
        <dbReference type="ARBA" id="ARBA00022692"/>
    </source>
</evidence>
<dbReference type="PROSITE" id="PS50850">
    <property type="entry name" value="MFS"/>
    <property type="match status" value="1"/>
</dbReference>
<feature type="transmembrane region" description="Helical" evidence="6">
    <location>
        <begin position="142"/>
        <end position="163"/>
    </location>
</feature>
<dbReference type="Pfam" id="PF00083">
    <property type="entry name" value="Sugar_tr"/>
    <property type="match status" value="1"/>
</dbReference>
<dbReference type="SUPFAM" id="SSF103473">
    <property type="entry name" value="MFS general substrate transporter"/>
    <property type="match status" value="1"/>
</dbReference>
<dbReference type="EMBL" id="JAAOZQ010000040">
    <property type="protein sequence ID" value="KAF7523946.1"/>
    <property type="molecule type" value="Genomic_DNA"/>
</dbReference>
<evidence type="ECO:0000259" key="7">
    <source>
        <dbReference type="PROSITE" id="PS50850"/>
    </source>
</evidence>
<evidence type="ECO:0000256" key="6">
    <source>
        <dbReference type="SAM" id="Phobius"/>
    </source>
</evidence>
<protein>
    <recommendedName>
        <fullName evidence="7">Major facilitator superfamily (MFS) profile domain-containing protein</fullName>
    </recommendedName>
</protein>
<dbReference type="InterPro" id="IPR050360">
    <property type="entry name" value="MFS_Sugar_Transporters"/>
</dbReference>